<organism evidence="1 2">
    <name type="scientific">Jeotgalicoccus meleagridis</name>
    <dbReference type="NCBI Taxonomy" id="2759181"/>
    <lineage>
        <taxon>Bacteria</taxon>
        <taxon>Bacillati</taxon>
        <taxon>Bacillota</taxon>
        <taxon>Bacilli</taxon>
        <taxon>Bacillales</taxon>
        <taxon>Staphylococcaceae</taxon>
        <taxon>Jeotgalicoccus</taxon>
    </lineage>
</organism>
<name>A0A6V7R374_9STAP</name>
<dbReference type="Proteomes" id="UP000589351">
    <property type="component" value="Unassembled WGS sequence"/>
</dbReference>
<proteinExistence type="predicted"/>
<gene>
    <name evidence="1" type="ORF">JEODO184_00279</name>
</gene>
<dbReference type="EMBL" id="CAJEWD010000003">
    <property type="protein sequence ID" value="CAD2071514.1"/>
    <property type="molecule type" value="Genomic_DNA"/>
</dbReference>
<accession>A0A6V7R374</accession>
<protein>
    <submittedName>
        <fullName evidence="1">Uncharacterized protein</fullName>
    </submittedName>
</protein>
<evidence type="ECO:0000313" key="1">
    <source>
        <dbReference type="EMBL" id="CAD2071514.1"/>
    </source>
</evidence>
<dbReference type="AlphaFoldDB" id="A0A6V7R374"/>
<comment type="caution">
    <text evidence="1">The sequence shown here is derived from an EMBL/GenBank/DDBJ whole genome shotgun (WGS) entry which is preliminary data.</text>
</comment>
<keyword evidence="2" id="KW-1185">Reference proteome</keyword>
<reference evidence="1 2" key="1">
    <citation type="submission" date="2020-07" db="EMBL/GenBank/DDBJ databases">
        <authorList>
            <person name="Criscuolo A."/>
        </authorList>
    </citation>
    <scope>NUCLEOTIDE SEQUENCE [LARGE SCALE GENOMIC DNA]</scope>
    <source>
        <strain evidence="1">CIP111649</strain>
    </source>
</reference>
<sequence length="35" mass="4113">MQFNCQNNHPYKNLIEYINEIEAANLADCKIKLDT</sequence>
<evidence type="ECO:0000313" key="2">
    <source>
        <dbReference type="Proteomes" id="UP000589351"/>
    </source>
</evidence>